<sequence>MQQETIARWGVISRIGAVALVAVPPWASYFAPPMYIVSFSYGSPWCEPSFVDTAIRYGGATVGLLLPIALGVLIVLGAGRRATIGTVLLAVGFVGIDILVPERDECVWRPLDSKLALLALLAYLLAIAALVVAARIPLTVPRPSLGEGVRWLLALGVAVLWTILSMQPAEQIQAEDAFLSAGIFYEGPTPNWFWLTEFLNDVQAMGLLLGPLAIAGCLTFLVARRAATWTALGLMVLVVAWTAALIADCGVPEEGTWLMYVPWPLVATAALIGTPRIKPVRPRWFPANTTRDLLVLIVAVALLGWLVLQYFTP</sequence>
<evidence type="ECO:0000256" key="1">
    <source>
        <dbReference type="SAM" id="Phobius"/>
    </source>
</evidence>
<evidence type="ECO:0000313" key="2">
    <source>
        <dbReference type="EMBL" id="GIH23758.1"/>
    </source>
</evidence>
<feature type="transmembrane region" description="Helical" evidence="1">
    <location>
        <begin position="257"/>
        <end position="273"/>
    </location>
</feature>
<evidence type="ECO:0000313" key="3">
    <source>
        <dbReference type="Proteomes" id="UP000640052"/>
    </source>
</evidence>
<name>A0A919QAD2_9ACTN</name>
<protein>
    <submittedName>
        <fullName evidence="2">Uncharacterized protein</fullName>
    </submittedName>
</protein>
<feature type="transmembrane region" description="Helical" evidence="1">
    <location>
        <begin position="83"/>
        <end position="100"/>
    </location>
</feature>
<feature type="transmembrane region" description="Helical" evidence="1">
    <location>
        <begin position="148"/>
        <end position="166"/>
    </location>
</feature>
<feature type="transmembrane region" description="Helical" evidence="1">
    <location>
        <begin position="293"/>
        <end position="311"/>
    </location>
</feature>
<dbReference type="AlphaFoldDB" id="A0A919QAD2"/>
<gene>
    <name evidence="2" type="ORF">Aph01nite_20680</name>
</gene>
<keyword evidence="1" id="KW-0812">Transmembrane</keyword>
<keyword evidence="1" id="KW-1133">Transmembrane helix</keyword>
<organism evidence="2 3">
    <name type="scientific">Acrocarpospora phusangensis</name>
    <dbReference type="NCBI Taxonomy" id="1070424"/>
    <lineage>
        <taxon>Bacteria</taxon>
        <taxon>Bacillati</taxon>
        <taxon>Actinomycetota</taxon>
        <taxon>Actinomycetes</taxon>
        <taxon>Streptosporangiales</taxon>
        <taxon>Streptosporangiaceae</taxon>
        <taxon>Acrocarpospora</taxon>
    </lineage>
</organism>
<keyword evidence="3" id="KW-1185">Reference proteome</keyword>
<feature type="transmembrane region" description="Helical" evidence="1">
    <location>
        <begin position="229"/>
        <end position="251"/>
    </location>
</feature>
<proteinExistence type="predicted"/>
<feature type="transmembrane region" description="Helical" evidence="1">
    <location>
        <begin position="202"/>
        <end position="222"/>
    </location>
</feature>
<comment type="caution">
    <text evidence="2">The sequence shown here is derived from an EMBL/GenBank/DDBJ whole genome shotgun (WGS) entry which is preliminary data.</text>
</comment>
<feature type="transmembrane region" description="Helical" evidence="1">
    <location>
        <begin position="55"/>
        <end position="76"/>
    </location>
</feature>
<feature type="transmembrane region" description="Helical" evidence="1">
    <location>
        <begin position="115"/>
        <end position="136"/>
    </location>
</feature>
<accession>A0A919QAD2</accession>
<feature type="transmembrane region" description="Helical" evidence="1">
    <location>
        <begin position="12"/>
        <end position="35"/>
    </location>
</feature>
<dbReference type="EMBL" id="BOOA01000012">
    <property type="protein sequence ID" value="GIH23758.1"/>
    <property type="molecule type" value="Genomic_DNA"/>
</dbReference>
<dbReference type="Proteomes" id="UP000640052">
    <property type="component" value="Unassembled WGS sequence"/>
</dbReference>
<reference evidence="2" key="1">
    <citation type="submission" date="2021-01" db="EMBL/GenBank/DDBJ databases">
        <title>Whole genome shotgun sequence of Acrocarpospora phusangensis NBRC 108782.</title>
        <authorList>
            <person name="Komaki H."/>
            <person name="Tamura T."/>
        </authorList>
    </citation>
    <scope>NUCLEOTIDE SEQUENCE</scope>
    <source>
        <strain evidence="2">NBRC 108782</strain>
    </source>
</reference>
<keyword evidence="1" id="KW-0472">Membrane</keyword>
<dbReference type="RefSeq" id="WP_204040533.1">
    <property type="nucleotide sequence ID" value="NZ_BOOA01000012.1"/>
</dbReference>